<keyword evidence="7 15" id="KW-0675">Receptor</keyword>
<dbReference type="OrthoDB" id="4062651at2759"/>
<evidence type="ECO:0000256" key="10">
    <source>
        <dbReference type="ARBA" id="ARBA00048679"/>
    </source>
</evidence>
<evidence type="ECO:0000256" key="3">
    <source>
        <dbReference type="ARBA" id="ARBA00022692"/>
    </source>
</evidence>
<keyword evidence="15" id="KW-0418">Kinase</keyword>
<dbReference type="PANTHER" id="PTHR33138:SF11">
    <property type="entry name" value="KINASE-LIKE PROTEIN"/>
    <property type="match status" value="1"/>
</dbReference>
<name>A0A8T1YQ56_ARASU</name>
<evidence type="ECO:0000256" key="6">
    <source>
        <dbReference type="ARBA" id="ARBA00023136"/>
    </source>
</evidence>
<evidence type="ECO:0000259" key="13">
    <source>
        <dbReference type="Pfam" id="PF13947"/>
    </source>
</evidence>
<comment type="catalytic activity">
    <reaction evidence="9">
        <text>L-threonyl-[protein] + ATP = O-phospho-L-threonyl-[protein] + ADP + H(+)</text>
        <dbReference type="Rhea" id="RHEA:46608"/>
        <dbReference type="Rhea" id="RHEA-COMP:11060"/>
        <dbReference type="Rhea" id="RHEA-COMP:11605"/>
        <dbReference type="ChEBI" id="CHEBI:15378"/>
        <dbReference type="ChEBI" id="CHEBI:30013"/>
        <dbReference type="ChEBI" id="CHEBI:30616"/>
        <dbReference type="ChEBI" id="CHEBI:61977"/>
        <dbReference type="ChEBI" id="CHEBI:456216"/>
        <dbReference type="EC" id="2.7.11.1"/>
    </reaction>
</comment>
<evidence type="ECO:0000256" key="5">
    <source>
        <dbReference type="ARBA" id="ARBA00022989"/>
    </source>
</evidence>
<keyword evidence="15" id="KW-0808">Transferase</keyword>
<keyword evidence="5 11" id="KW-1133">Transmembrane helix</keyword>
<dbReference type="InterPro" id="IPR025287">
    <property type="entry name" value="WAK_GUB"/>
</dbReference>
<keyword evidence="6 11" id="KW-0472">Membrane</keyword>
<proteinExistence type="predicted"/>
<evidence type="ECO:0000256" key="2">
    <source>
        <dbReference type="ARBA" id="ARBA00012513"/>
    </source>
</evidence>
<feature type="transmembrane region" description="Helical" evidence="11">
    <location>
        <begin position="491"/>
        <end position="513"/>
    </location>
</feature>
<gene>
    <name evidence="15" type="ORF">ISN44_As12g035810</name>
</gene>
<feature type="signal peptide" evidence="12">
    <location>
        <begin position="1"/>
        <end position="32"/>
    </location>
</feature>
<organism evidence="15 16">
    <name type="scientific">Arabidopsis suecica</name>
    <name type="common">Swedish thale-cress</name>
    <name type="synonym">Cardaminopsis suecica</name>
    <dbReference type="NCBI Taxonomy" id="45249"/>
    <lineage>
        <taxon>Eukaryota</taxon>
        <taxon>Viridiplantae</taxon>
        <taxon>Streptophyta</taxon>
        <taxon>Embryophyta</taxon>
        <taxon>Tracheophyta</taxon>
        <taxon>Spermatophyta</taxon>
        <taxon>Magnoliopsida</taxon>
        <taxon>eudicotyledons</taxon>
        <taxon>Gunneridae</taxon>
        <taxon>Pentapetalae</taxon>
        <taxon>rosids</taxon>
        <taxon>malvids</taxon>
        <taxon>Brassicales</taxon>
        <taxon>Brassicaceae</taxon>
        <taxon>Camelineae</taxon>
        <taxon>Arabidopsis</taxon>
    </lineage>
</organism>
<keyword evidence="3 11" id="KW-0812">Transmembrane</keyword>
<dbReference type="EC" id="2.7.11.1" evidence="2"/>
<evidence type="ECO:0000256" key="11">
    <source>
        <dbReference type="SAM" id="Phobius"/>
    </source>
</evidence>
<dbReference type="GO" id="GO:0016020">
    <property type="term" value="C:membrane"/>
    <property type="evidence" value="ECO:0007669"/>
    <property type="project" value="UniProtKB-SubCell"/>
</dbReference>
<feature type="chain" id="PRO_5035800655" description="non-specific serine/threonine protein kinase" evidence="12">
    <location>
        <begin position="33"/>
        <end position="570"/>
    </location>
</feature>
<accession>A0A8T1YQ56</accession>
<dbReference type="Pfam" id="PF14380">
    <property type="entry name" value="WAK_assoc"/>
    <property type="match status" value="2"/>
</dbReference>
<comment type="catalytic activity">
    <reaction evidence="10">
        <text>L-seryl-[protein] + ATP = O-phospho-L-seryl-[protein] + ADP + H(+)</text>
        <dbReference type="Rhea" id="RHEA:17989"/>
        <dbReference type="Rhea" id="RHEA-COMP:9863"/>
        <dbReference type="Rhea" id="RHEA-COMP:11604"/>
        <dbReference type="ChEBI" id="CHEBI:15378"/>
        <dbReference type="ChEBI" id="CHEBI:29999"/>
        <dbReference type="ChEBI" id="CHEBI:30616"/>
        <dbReference type="ChEBI" id="CHEBI:83421"/>
        <dbReference type="ChEBI" id="CHEBI:456216"/>
        <dbReference type="EC" id="2.7.11.1"/>
    </reaction>
</comment>
<dbReference type="InterPro" id="IPR032872">
    <property type="entry name" value="WAK_assoc_C"/>
</dbReference>
<reference evidence="15 16" key="1">
    <citation type="submission" date="2020-12" db="EMBL/GenBank/DDBJ databases">
        <title>Concerted genomic and epigenomic changes stabilize Arabidopsis allopolyploids.</title>
        <authorList>
            <person name="Chen Z."/>
        </authorList>
    </citation>
    <scope>NUCLEOTIDE SEQUENCE [LARGE SCALE GENOMIC DNA]</scope>
    <source>
        <strain evidence="15">As9502</strain>
        <tissue evidence="15">Leaf</tissue>
    </source>
</reference>
<dbReference type="GO" id="GO:0004674">
    <property type="term" value="F:protein serine/threonine kinase activity"/>
    <property type="evidence" value="ECO:0007669"/>
    <property type="project" value="UniProtKB-KW"/>
</dbReference>
<evidence type="ECO:0000313" key="15">
    <source>
        <dbReference type="EMBL" id="KAG7548391.1"/>
    </source>
</evidence>
<evidence type="ECO:0000256" key="12">
    <source>
        <dbReference type="SAM" id="SignalP"/>
    </source>
</evidence>
<evidence type="ECO:0000313" key="16">
    <source>
        <dbReference type="Proteomes" id="UP000694251"/>
    </source>
</evidence>
<sequence>MFSPLLFRFGKPNPCLVLLFLSYIHFLACVLSQREPICDTLFRCGNLTAGFPFWGESRPETCGHPSLVLHCHQNKTDLIISGQKYRVLQIDKTSNSLRLARDDFLGESFCSATFTSTTVTPELFELLPDYTNLYVYYGCNARFQDPVNFTCPKIGVASVHRDNNYHENCGSSFKIIVPRSYVPQGESLNVTNLQNVIKEGFEVKLRINERPCQECKSSGGVCAYRVATPVCCNCKAANSSSEPKCTPMIPSVYERCFPTFRCGKQTDLYYPFWKPDREECGHPEFKVNCNGDFAEFNISFVKFQILEMNHESRIIRLARMDYPNNLCPRDPESALINQHILPFSNDTELLTFFYECPGPRVDFPPGDYIRQLQCGDTTDEQSYFVRKELSSSYELVGAISSELMSSCKRTIDIPVSRSALKATERNQSLETLKKALDKGFKLRFNNDCSRCLTSGGTCGYNLLSRKFVCYCIDETAHTHTCGKKDISSTDIGIGLACGILGVTLVAGCLRFIIQKRGSSQHLKDHNLKGLLQLKQYSYAEVKKITKSCIFAYGWERRIWNCLWRKPLQWS</sequence>
<evidence type="ECO:0000256" key="1">
    <source>
        <dbReference type="ARBA" id="ARBA00004479"/>
    </source>
</evidence>
<keyword evidence="4 12" id="KW-0732">Signal</keyword>
<comment type="caution">
    <text evidence="15">The sequence shown here is derived from an EMBL/GenBank/DDBJ whole genome shotgun (WGS) entry which is preliminary data.</text>
</comment>
<comment type="subcellular location">
    <subcellularLocation>
        <location evidence="1">Membrane</location>
        <topology evidence="1">Single-pass type I membrane protein</topology>
    </subcellularLocation>
</comment>
<dbReference type="AlphaFoldDB" id="A0A8T1YQ56"/>
<keyword evidence="16" id="KW-1185">Reference proteome</keyword>
<evidence type="ECO:0000259" key="14">
    <source>
        <dbReference type="Pfam" id="PF14380"/>
    </source>
</evidence>
<evidence type="ECO:0000256" key="4">
    <source>
        <dbReference type="ARBA" id="ARBA00022729"/>
    </source>
</evidence>
<feature type="domain" description="Wall-associated receptor kinase galacturonan-binding" evidence="13">
    <location>
        <begin position="38"/>
        <end position="101"/>
    </location>
</feature>
<protein>
    <recommendedName>
        <fullName evidence="2">non-specific serine/threonine protein kinase</fullName>
        <ecNumber evidence="2">2.7.11.1</ecNumber>
    </recommendedName>
</protein>
<evidence type="ECO:0000256" key="8">
    <source>
        <dbReference type="ARBA" id="ARBA00023180"/>
    </source>
</evidence>
<feature type="domain" description="Wall-associated receptor kinase galacturonan-binding" evidence="13">
    <location>
        <begin position="258"/>
        <end position="319"/>
    </location>
</feature>
<dbReference type="PANTHER" id="PTHR33138">
    <property type="entry name" value="OS01G0690200 PROTEIN"/>
    <property type="match status" value="1"/>
</dbReference>
<keyword evidence="8" id="KW-0325">Glycoprotein</keyword>
<dbReference type="Proteomes" id="UP000694251">
    <property type="component" value="Chromosome 12"/>
</dbReference>
<dbReference type="Pfam" id="PF13947">
    <property type="entry name" value="GUB_WAK_bind"/>
    <property type="match status" value="2"/>
</dbReference>
<dbReference type="EMBL" id="JAEFBJ010000012">
    <property type="protein sequence ID" value="KAG7548391.1"/>
    <property type="molecule type" value="Genomic_DNA"/>
</dbReference>
<evidence type="ECO:0000256" key="9">
    <source>
        <dbReference type="ARBA" id="ARBA00047899"/>
    </source>
</evidence>
<dbReference type="GO" id="GO:0030247">
    <property type="term" value="F:polysaccharide binding"/>
    <property type="evidence" value="ECO:0007669"/>
    <property type="project" value="InterPro"/>
</dbReference>
<evidence type="ECO:0000256" key="7">
    <source>
        <dbReference type="ARBA" id="ARBA00023170"/>
    </source>
</evidence>
<feature type="domain" description="Wall-associated receptor kinase C-terminal" evidence="14">
    <location>
        <begin position="380"/>
        <end position="473"/>
    </location>
</feature>
<feature type="domain" description="Wall-associated receptor kinase C-terminal" evidence="14">
    <location>
        <begin position="161"/>
        <end position="235"/>
    </location>
</feature>